<organism evidence="1">
    <name type="scientific">Chionoecetes opilio bacilliform virus</name>
    <dbReference type="NCBI Taxonomy" id="1825681"/>
    <lineage>
        <taxon>Viruses</taxon>
        <taxon>Viruses incertae sedis</taxon>
        <taxon>Naldaviricetes</taxon>
        <taxon>Nimaviridae</taxon>
    </lineage>
</organism>
<sequence>MGEKGFQFTPNPKEILIFFFFERKIPYNKKFFKKTQNRKF</sequence>
<protein>
    <submittedName>
        <fullName evidence="1">Uncharacterized protein</fullName>
    </submittedName>
</protein>
<evidence type="ECO:0000313" key="1">
    <source>
        <dbReference type="EMBL" id="GAV93260.1"/>
    </source>
</evidence>
<reference evidence="1" key="1">
    <citation type="submission" date="2017-01" db="EMBL/GenBank/DDBJ databases">
        <title>Draft genome sequence of uncultured bacilliform virus purified from snow crab.</title>
        <authorList>
            <person name="Takano T."/>
        </authorList>
    </citation>
    <scope>NUCLEOTIDE SEQUENCE</scope>
    <source>
        <strain evidence="1">Isolate_1</strain>
    </source>
</reference>
<comment type="caution">
    <text evidence="1">The sequence shown here is derived from an EMBL/GenBank/DDBJ whole genome shotgun (WGS) entry which is preliminary data.</text>
</comment>
<name>A0A1Q3DL77_9VIRU</name>
<dbReference type="EMBL" id="BDLS01000002">
    <property type="protein sequence ID" value="GAV93260.1"/>
    <property type="molecule type" value="Genomic_DNA"/>
</dbReference>
<proteinExistence type="predicted"/>
<accession>A0A1Q3DL77</accession>
<gene>
    <name evidence="1" type="ORF">SCV_140</name>
</gene>